<dbReference type="PANTHER" id="PTHR12905">
    <property type="entry name" value="METALLOPHOSPHOESTERASE"/>
    <property type="match status" value="1"/>
</dbReference>
<reference evidence="2 3" key="1">
    <citation type="journal article" date="2013" name="BMC Genomics">
        <title>Genomics-driven discovery of the pneumocandin biosynthetic gene cluster in the fungus Glarea lozoyensis.</title>
        <authorList>
            <person name="Chen L."/>
            <person name="Yue Q."/>
            <person name="Zhang X."/>
            <person name="Xiang M."/>
            <person name="Wang C."/>
            <person name="Li S."/>
            <person name="Che Y."/>
            <person name="Ortiz-Lopez F.J."/>
            <person name="Bills G.F."/>
            <person name="Liu X."/>
            <person name="An Z."/>
        </authorList>
    </citation>
    <scope>NUCLEOTIDE SEQUENCE [LARGE SCALE GENOMIC DNA]</scope>
    <source>
        <strain evidence="3">ATCC 20868 / MF5171</strain>
    </source>
</reference>
<feature type="domain" description="Calcineurin-like phosphoesterase" evidence="1">
    <location>
        <begin position="27"/>
        <end position="218"/>
    </location>
</feature>
<dbReference type="PANTHER" id="PTHR12905:SF0">
    <property type="entry name" value="CALCINEURIN-LIKE PHOSPHOESTERASE DOMAIN-CONTAINING PROTEIN"/>
    <property type="match status" value="1"/>
</dbReference>
<dbReference type="CDD" id="cd07379">
    <property type="entry name" value="MPP_239FB"/>
    <property type="match status" value="1"/>
</dbReference>
<dbReference type="OrthoDB" id="630188at2759"/>
<dbReference type="EMBL" id="KE145365">
    <property type="protein sequence ID" value="EPE30184.1"/>
    <property type="molecule type" value="Genomic_DNA"/>
</dbReference>
<evidence type="ECO:0000259" key="1">
    <source>
        <dbReference type="Pfam" id="PF00149"/>
    </source>
</evidence>
<dbReference type="InterPro" id="IPR004843">
    <property type="entry name" value="Calcineurin-like_PHP"/>
</dbReference>
<dbReference type="InterPro" id="IPR051693">
    <property type="entry name" value="UPF0046_metallophosphoest"/>
</dbReference>
<dbReference type="InterPro" id="IPR029052">
    <property type="entry name" value="Metallo-depent_PP-like"/>
</dbReference>
<dbReference type="SUPFAM" id="SSF56300">
    <property type="entry name" value="Metallo-dependent phosphatases"/>
    <property type="match status" value="1"/>
</dbReference>
<gene>
    <name evidence="2" type="ORF">GLAREA_12907</name>
</gene>
<dbReference type="eggNOG" id="KOG3947">
    <property type="taxonomic scope" value="Eukaryota"/>
</dbReference>
<dbReference type="GO" id="GO:0016787">
    <property type="term" value="F:hydrolase activity"/>
    <property type="evidence" value="ECO:0007669"/>
    <property type="project" value="InterPro"/>
</dbReference>
<evidence type="ECO:0000313" key="2">
    <source>
        <dbReference type="EMBL" id="EPE30184.1"/>
    </source>
</evidence>
<dbReference type="Pfam" id="PF00149">
    <property type="entry name" value="Metallophos"/>
    <property type="match status" value="1"/>
</dbReference>
<accession>S3CZ33</accession>
<organism evidence="2 3">
    <name type="scientific">Glarea lozoyensis (strain ATCC 20868 / MF5171)</name>
    <dbReference type="NCBI Taxonomy" id="1116229"/>
    <lineage>
        <taxon>Eukaryota</taxon>
        <taxon>Fungi</taxon>
        <taxon>Dikarya</taxon>
        <taxon>Ascomycota</taxon>
        <taxon>Pezizomycotina</taxon>
        <taxon>Leotiomycetes</taxon>
        <taxon>Helotiales</taxon>
        <taxon>Helotiaceae</taxon>
        <taxon>Glarea</taxon>
    </lineage>
</organism>
<name>S3CZ33_GLAL2</name>
<proteinExistence type="predicted"/>
<dbReference type="OMA" id="SRPRMHC"/>
<evidence type="ECO:0000313" key="3">
    <source>
        <dbReference type="Proteomes" id="UP000016922"/>
    </source>
</evidence>
<dbReference type="GeneID" id="19471947"/>
<dbReference type="KEGG" id="glz:GLAREA_12907"/>
<dbReference type="HOGENOM" id="CLU_041441_2_1_1"/>
<dbReference type="Proteomes" id="UP000016922">
    <property type="component" value="Unassembled WGS sequence"/>
</dbReference>
<dbReference type="RefSeq" id="XP_008082861.1">
    <property type="nucleotide sequence ID" value="XM_008084670.1"/>
</dbReference>
<sequence>MAGPTIPTRVMVVSNTHEHSLDGTTMPQVDVLLHTGDLTNFGELDALRDSVKMIGSIDAELKLVIAGNHDMTLDKVRRVENLSDEEYKKYHEQAMEIMTGSLAKEAGVTYFEEGTHSLTLKNGAKFSVYASPYTPGSGGWGFQYQNHEDRFNTQNQTSPGMTSIGGHTIPSGIDIIMTHGPPRSILDQVDSQSLGCPNLLRAVGRVRPLLHCFGHIHEGHGANIVTWKEDGSVKDPEPATPLETEQVNEYPYANEWLVKVGKQTLMVNASIMMNTAKGMRPNCKPFVVVVDLPKME</sequence>
<dbReference type="Gene3D" id="3.60.21.10">
    <property type="match status" value="1"/>
</dbReference>
<dbReference type="AlphaFoldDB" id="S3CZ33"/>
<keyword evidence="3" id="KW-1185">Reference proteome</keyword>
<protein>
    <submittedName>
        <fullName evidence="2">Metallo-dependent phosphatase</fullName>
    </submittedName>
</protein>